<dbReference type="Pfam" id="PF13229">
    <property type="entry name" value="Beta_helix"/>
    <property type="match status" value="1"/>
</dbReference>
<evidence type="ECO:0008006" key="4">
    <source>
        <dbReference type="Google" id="ProtNLM"/>
    </source>
</evidence>
<dbReference type="InterPro" id="IPR007742">
    <property type="entry name" value="NosD_dom"/>
</dbReference>
<dbReference type="Pfam" id="PF05048">
    <property type="entry name" value="NosD"/>
    <property type="match status" value="1"/>
</dbReference>
<dbReference type="NCBIfam" id="TIGR03804">
    <property type="entry name" value="para_beta_helix"/>
    <property type="match status" value="1"/>
</dbReference>
<dbReference type="InterPro" id="IPR006626">
    <property type="entry name" value="PbH1"/>
</dbReference>
<sequence length="284" mass="30527">FPGMQIQHAVGAGRYIYLHPGTYTLTASLDLDQAVLGSDADITIQGSGRSTIITTATDNLDIIYCHGGPGNELRDVILRDFVVRGFETGNKNDLGIYWLYVDNSKLINVWSEHNGESGFRLLTCDNNELENCHAFSNSEPGFDLRTSTWIKLINCIANSNTWHGMWLSADSDDCSIIAPTCKANDTGDTGNNHGIYITNSDRVTVESGQCDANHGHGMLVHESSRCSVTGGQFNNNDLDGIHIAGDAPNADYNIITGVVVTGNGSDGIEISEVGAGDSNKNIIT</sequence>
<feature type="domain" description="Right handed beta helix" evidence="2">
    <location>
        <begin position="41"/>
        <end position="176"/>
    </location>
</feature>
<proteinExistence type="predicted"/>
<accession>X0TQG0</accession>
<feature type="domain" description="Periplasmic copper-binding protein NosD beta helix" evidence="1">
    <location>
        <begin position="189"/>
        <end position="280"/>
    </location>
</feature>
<protein>
    <recommendedName>
        <fullName evidence="4">Right handed beta helix domain-containing protein</fullName>
    </recommendedName>
</protein>
<dbReference type="InterPro" id="IPR011050">
    <property type="entry name" value="Pectin_lyase_fold/virulence"/>
</dbReference>
<reference evidence="3" key="1">
    <citation type="journal article" date="2014" name="Front. Microbiol.">
        <title>High frequency of phylogenetically diverse reductive dehalogenase-homologous genes in deep subseafloor sedimentary metagenomes.</title>
        <authorList>
            <person name="Kawai M."/>
            <person name="Futagami T."/>
            <person name="Toyoda A."/>
            <person name="Takaki Y."/>
            <person name="Nishi S."/>
            <person name="Hori S."/>
            <person name="Arai W."/>
            <person name="Tsubouchi T."/>
            <person name="Morono Y."/>
            <person name="Uchiyama I."/>
            <person name="Ito T."/>
            <person name="Fujiyama A."/>
            <person name="Inagaki F."/>
            <person name="Takami H."/>
        </authorList>
    </citation>
    <scope>NUCLEOTIDE SEQUENCE</scope>
    <source>
        <strain evidence="3">Expedition CK06-06</strain>
    </source>
</reference>
<dbReference type="InterPro" id="IPR022441">
    <property type="entry name" value="Para_beta_helix_rpt-2"/>
</dbReference>
<evidence type="ECO:0000259" key="1">
    <source>
        <dbReference type="Pfam" id="PF05048"/>
    </source>
</evidence>
<evidence type="ECO:0000259" key="2">
    <source>
        <dbReference type="Pfam" id="PF13229"/>
    </source>
</evidence>
<gene>
    <name evidence="3" type="ORF">S01H1_25535</name>
</gene>
<dbReference type="Gene3D" id="2.160.20.10">
    <property type="entry name" value="Single-stranded right-handed beta-helix, Pectin lyase-like"/>
    <property type="match status" value="1"/>
</dbReference>
<organism evidence="3">
    <name type="scientific">marine sediment metagenome</name>
    <dbReference type="NCBI Taxonomy" id="412755"/>
    <lineage>
        <taxon>unclassified sequences</taxon>
        <taxon>metagenomes</taxon>
        <taxon>ecological metagenomes</taxon>
    </lineage>
</organism>
<feature type="non-terminal residue" evidence="3">
    <location>
        <position position="284"/>
    </location>
</feature>
<comment type="caution">
    <text evidence="3">The sequence shown here is derived from an EMBL/GenBank/DDBJ whole genome shotgun (WGS) entry which is preliminary data.</text>
</comment>
<dbReference type="AlphaFoldDB" id="X0TQG0"/>
<dbReference type="InterPro" id="IPR039448">
    <property type="entry name" value="Beta_helix"/>
</dbReference>
<name>X0TQG0_9ZZZZ</name>
<feature type="non-terminal residue" evidence="3">
    <location>
        <position position="1"/>
    </location>
</feature>
<dbReference type="EMBL" id="BARS01015432">
    <property type="protein sequence ID" value="GAF90392.1"/>
    <property type="molecule type" value="Genomic_DNA"/>
</dbReference>
<dbReference type="SUPFAM" id="SSF51126">
    <property type="entry name" value="Pectin lyase-like"/>
    <property type="match status" value="1"/>
</dbReference>
<dbReference type="SMART" id="SM00710">
    <property type="entry name" value="PbH1"/>
    <property type="match status" value="5"/>
</dbReference>
<dbReference type="InterPro" id="IPR012334">
    <property type="entry name" value="Pectin_lyas_fold"/>
</dbReference>
<evidence type="ECO:0000313" key="3">
    <source>
        <dbReference type="EMBL" id="GAF90392.1"/>
    </source>
</evidence>